<feature type="compositionally biased region" description="Polar residues" evidence="1">
    <location>
        <begin position="1"/>
        <end position="11"/>
    </location>
</feature>
<name>A0A423VDM5_9PEZI</name>
<gene>
    <name evidence="2" type="ORF">VPNG_10058</name>
</gene>
<protein>
    <submittedName>
        <fullName evidence="2">Uncharacterized protein</fullName>
    </submittedName>
</protein>
<sequence length="168" mass="17665">MSSSGSITPANLSALETGKKNQADDLGDNENNKIGNEEMKSEAHSDTTPVGTASQDNHLKDEGNPASGPPESKAKSDTPGMTIDNSRLMHNKENKGPEPSKSQIVSHIEKDHSVEFAEWKGSSNPSCPKWGPPPYLQGSSNTSNTPPPSGSTARSNGICPGMGAWPAR</sequence>
<evidence type="ECO:0000313" key="2">
    <source>
        <dbReference type="EMBL" id="ROV89063.1"/>
    </source>
</evidence>
<feature type="compositionally biased region" description="Basic and acidic residues" evidence="1">
    <location>
        <begin position="107"/>
        <end position="118"/>
    </location>
</feature>
<reference evidence="2 3" key="1">
    <citation type="submission" date="2015-09" db="EMBL/GenBank/DDBJ databases">
        <title>Host preference determinants of Valsa canker pathogens revealed by comparative genomics.</title>
        <authorList>
            <person name="Yin Z."/>
            <person name="Huang L."/>
        </authorList>
    </citation>
    <scope>NUCLEOTIDE SEQUENCE [LARGE SCALE GENOMIC DNA]</scope>
    <source>
        <strain evidence="2 3">SXYLt</strain>
    </source>
</reference>
<dbReference type="AlphaFoldDB" id="A0A423VDM5"/>
<organism evidence="2 3">
    <name type="scientific">Cytospora leucostoma</name>
    <dbReference type="NCBI Taxonomy" id="1230097"/>
    <lineage>
        <taxon>Eukaryota</taxon>
        <taxon>Fungi</taxon>
        <taxon>Dikarya</taxon>
        <taxon>Ascomycota</taxon>
        <taxon>Pezizomycotina</taxon>
        <taxon>Sordariomycetes</taxon>
        <taxon>Sordariomycetidae</taxon>
        <taxon>Diaporthales</taxon>
        <taxon>Cytosporaceae</taxon>
        <taxon>Cytospora</taxon>
    </lineage>
</organism>
<evidence type="ECO:0000313" key="3">
    <source>
        <dbReference type="Proteomes" id="UP000285146"/>
    </source>
</evidence>
<dbReference type="EMBL" id="LKEB01000109">
    <property type="protein sequence ID" value="ROV89063.1"/>
    <property type="molecule type" value="Genomic_DNA"/>
</dbReference>
<proteinExistence type="predicted"/>
<dbReference type="InParanoid" id="A0A423VDM5"/>
<keyword evidence="3" id="KW-1185">Reference proteome</keyword>
<evidence type="ECO:0000256" key="1">
    <source>
        <dbReference type="SAM" id="MobiDB-lite"/>
    </source>
</evidence>
<feature type="region of interest" description="Disordered" evidence="1">
    <location>
        <begin position="1"/>
        <end position="168"/>
    </location>
</feature>
<comment type="caution">
    <text evidence="2">The sequence shown here is derived from an EMBL/GenBank/DDBJ whole genome shotgun (WGS) entry which is preliminary data.</text>
</comment>
<dbReference type="OrthoDB" id="10516917at2759"/>
<feature type="compositionally biased region" description="Polar residues" evidence="1">
    <location>
        <begin position="46"/>
        <end position="56"/>
    </location>
</feature>
<accession>A0A423VDM5</accession>
<dbReference type="Proteomes" id="UP000285146">
    <property type="component" value="Unassembled WGS sequence"/>
</dbReference>
<feature type="compositionally biased region" description="Basic and acidic residues" evidence="1">
    <location>
        <begin position="35"/>
        <end position="45"/>
    </location>
</feature>